<keyword evidence="3 7" id="KW-0472">Membrane</keyword>
<dbReference type="GO" id="GO:0004888">
    <property type="term" value="F:transmembrane signaling receptor activity"/>
    <property type="evidence" value="ECO:0007669"/>
    <property type="project" value="InterPro"/>
</dbReference>
<dbReference type="InterPro" id="IPR004090">
    <property type="entry name" value="Chemotax_Me-accpt_rcpt"/>
</dbReference>
<evidence type="ECO:0000256" key="7">
    <source>
        <dbReference type="SAM" id="Phobius"/>
    </source>
</evidence>
<dbReference type="PROSITE" id="PS50885">
    <property type="entry name" value="HAMP"/>
    <property type="match status" value="1"/>
</dbReference>
<dbReference type="InterPro" id="IPR024478">
    <property type="entry name" value="HlyB_4HB_MCP"/>
</dbReference>
<keyword evidence="2" id="KW-1003">Cell membrane</keyword>
<dbReference type="PANTHER" id="PTHR32089:SF112">
    <property type="entry name" value="LYSOZYME-LIKE PROTEIN-RELATED"/>
    <property type="match status" value="1"/>
</dbReference>
<evidence type="ECO:0000256" key="3">
    <source>
        <dbReference type="ARBA" id="ARBA00023136"/>
    </source>
</evidence>
<gene>
    <name evidence="10" type="ORF">JFN88_02975</name>
</gene>
<dbReference type="Pfam" id="PF00672">
    <property type="entry name" value="HAMP"/>
    <property type="match status" value="1"/>
</dbReference>
<dbReference type="Pfam" id="PF12729">
    <property type="entry name" value="4HB_MCP_1"/>
    <property type="match status" value="1"/>
</dbReference>
<proteinExistence type="inferred from homology"/>
<organism evidence="10 11">
    <name type="scientific">Paenibacillus roseus</name>
    <dbReference type="NCBI Taxonomy" id="2798579"/>
    <lineage>
        <taxon>Bacteria</taxon>
        <taxon>Bacillati</taxon>
        <taxon>Bacillota</taxon>
        <taxon>Bacilli</taxon>
        <taxon>Bacillales</taxon>
        <taxon>Paenibacillaceae</taxon>
        <taxon>Paenibacillus</taxon>
    </lineage>
</organism>
<dbReference type="PANTHER" id="PTHR32089">
    <property type="entry name" value="METHYL-ACCEPTING CHEMOTAXIS PROTEIN MCPB"/>
    <property type="match status" value="1"/>
</dbReference>
<dbReference type="SMART" id="SM00304">
    <property type="entry name" value="HAMP"/>
    <property type="match status" value="2"/>
</dbReference>
<dbReference type="Gene3D" id="1.10.287.950">
    <property type="entry name" value="Methyl-accepting chemotaxis protein"/>
    <property type="match status" value="1"/>
</dbReference>
<comment type="similarity">
    <text evidence="5">Belongs to the methyl-accepting chemotaxis (MCP) protein family.</text>
</comment>
<dbReference type="FunFam" id="1.10.287.950:FF:000001">
    <property type="entry name" value="Methyl-accepting chemotaxis sensory transducer"/>
    <property type="match status" value="1"/>
</dbReference>
<evidence type="ECO:0000256" key="2">
    <source>
        <dbReference type="ARBA" id="ARBA00022475"/>
    </source>
</evidence>
<evidence type="ECO:0000313" key="10">
    <source>
        <dbReference type="EMBL" id="MBJ6360285.1"/>
    </source>
</evidence>
<reference evidence="10" key="1">
    <citation type="submission" date="2020-12" db="EMBL/GenBank/DDBJ databases">
        <authorList>
            <person name="Huq M.A."/>
        </authorList>
    </citation>
    <scope>NUCLEOTIDE SEQUENCE</scope>
    <source>
        <strain evidence="10">MAHUQ-46</strain>
    </source>
</reference>
<sequence>MKWYYNLKTSSKLISAFLILATLMAGVGTYSLTNLNKLNNSLEDMYANQLVAVQSILETKANLNELRLVLRRLYMSTDGALTQNSLEIAKSNRQNIAAGLSTFSQTELSQASSNILPQVEAAMDDYFAVYDETIRLFQQGNLDKMMEKIETDVTQKADVLTPLLDKLLDTNIAEAGQSRDNGARTYTLSRNIMVGVIILVVLLSILLGTFISRSIANPLSRVVKLLSKVAAGDLREKAEIHTKDEIGALGMAIDQMIVNLGGIVSGVIESAKNLSSSAQQISATSEEIASGNANQAEAAQTISELFRELTDAIQSVAHNTEQAAELSEETVEISKSGGEVIESSLSSMEEAGSKMSRLEEDSRRIGDIIEVIEDIADQTNLLALNAAIEAARAGEQGRGFAVVADEVRKLAERSSDATKQITGIIKGMQENTRESVIAVKESGAYSQKTNASFAQISNNIIQAGHKVSEIAAASEEQAAQASNVMEAVESISAATEEAAAASQEAAAIAQSMAQLAEELEQSVAVFKV</sequence>
<protein>
    <submittedName>
        <fullName evidence="10">Methyl-accepting chemotaxis protein</fullName>
    </submittedName>
</protein>
<dbReference type="GO" id="GO:0007165">
    <property type="term" value="P:signal transduction"/>
    <property type="evidence" value="ECO:0007669"/>
    <property type="project" value="UniProtKB-KW"/>
</dbReference>
<evidence type="ECO:0000256" key="1">
    <source>
        <dbReference type="ARBA" id="ARBA00004236"/>
    </source>
</evidence>
<dbReference type="PRINTS" id="PR00260">
    <property type="entry name" value="CHEMTRNSDUCR"/>
</dbReference>
<dbReference type="InterPro" id="IPR003660">
    <property type="entry name" value="HAMP_dom"/>
</dbReference>
<keyword evidence="11" id="KW-1185">Reference proteome</keyword>
<dbReference type="EMBL" id="JAELUP010000006">
    <property type="protein sequence ID" value="MBJ6360285.1"/>
    <property type="molecule type" value="Genomic_DNA"/>
</dbReference>
<dbReference type="GO" id="GO:0005886">
    <property type="term" value="C:plasma membrane"/>
    <property type="evidence" value="ECO:0007669"/>
    <property type="project" value="UniProtKB-SubCell"/>
</dbReference>
<dbReference type="GO" id="GO:0006935">
    <property type="term" value="P:chemotaxis"/>
    <property type="evidence" value="ECO:0007669"/>
    <property type="project" value="InterPro"/>
</dbReference>
<evidence type="ECO:0000313" key="11">
    <source>
        <dbReference type="Proteomes" id="UP000640274"/>
    </source>
</evidence>
<feature type="domain" description="Methyl-accepting transducer" evidence="8">
    <location>
        <begin position="270"/>
        <end position="513"/>
    </location>
</feature>
<dbReference type="PROSITE" id="PS50111">
    <property type="entry name" value="CHEMOTAXIS_TRANSDUC_2"/>
    <property type="match status" value="1"/>
</dbReference>
<dbReference type="SUPFAM" id="SSF58104">
    <property type="entry name" value="Methyl-accepting chemotaxis protein (MCP) signaling domain"/>
    <property type="match status" value="1"/>
</dbReference>
<evidence type="ECO:0000259" key="9">
    <source>
        <dbReference type="PROSITE" id="PS50885"/>
    </source>
</evidence>
<dbReference type="Pfam" id="PF00015">
    <property type="entry name" value="MCPsignal"/>
    <property type="match status" value="1"/>
</dbReference>
<dbReference type="SMART" id="SM00283">
    <property type="entry name" value="MA"/>
    <property type="match status" value="1"/>
</dbReference>
<dbReference type="CDD" id="cd06225">
    <property type="entry name" value="HAMP"/>
    <property type="match status" value="1"/>
</dbReference>
<accession>A0A934J059</accession>
<evidence type="ECO:0000256" key="6">
    <source>
        <dbReference type="PROSITE-ProRule" id="PRU00284"/>
    </source>
</evidence>
<feature type="domain" description="HAMP" evidence="9">
    <location>
        <begin position="213"/>
        <end position="265"/>
    </location>
</feature>
<comment type="subcellular location">
    <subcellularLocation>
        <location evidence="1">Cell membrane</location>
    </subcellularLocation>
</comment>
<dbReference type="Proteomes" id="UP000640274">
    <property type="component" value="Unassembled WGS sequence"/>
</dbReference>
<evidence type="ECO:0000259" key="8">
    <source>
        <dbReference type="PROSITE" id="PS50111"/>
    </source>
</evidence>
<comment type="caution">
    <text evidence="10">The sequence shown here is derived from an EMBL/GenBank/DDBJ whole genome shotgun (WGS) entry which is preliminary data.</text>
</comment>
<feature type="transmembrane region" description="Helical" evidence="7">
    <location>
        <begin position="192"/>
        <end position="211"/>
    </location>
</feature>
<dbReference type="AlphaFoldDB" id="A0A934J059"/>
<evidence type="ECO:0000256" key="5">
    <source>
        <dbReference type="ARBA" id="ARBA00029447"/>
    </source>
</evidence>
<keyword evidence="7" id="KW-0812">Transmembrane</keyword>
<evidence type="ECO:0000256" key="4">
    <source>
        <dbReference type="ARBA" id="ARBA00023224"/>
    </source>
</evidence>
<name>A0A934J059_9BACL</name>
<dbReference type="InterPro" id="IPR004089">
    <property type="entry name" value="MCPsignal_dom"/>
</dbReference>
<keyword evidence="4 6" id="KW-0807">Transducer</keyword>
<keyword evidence="7" id="KW-1133">Transmembrane helix</keyword>